<organism evidence="2 3">
    <name type="scientific">Nonomuraea mangrovi</name>
    <dbReference type="NCBI Taxonomy" id="2316207"/>
    <lineage>
        <taxon>Bacteria</taxon>
        <taxon>Bacillati</taxon>
        <taxon>Actinomycetota</taxon>
        <taxon>Actinomycetes</taxon>
        <taxon>Streptosporangiales</taxon>
        <taxon>Streptosporangiaceae</taxon>
        <taxon>Nonomuraea</taxon>
    </lineage>
</organism>
<dbReference type="CDD" id="cd06587">
    <property type="entry name" value="VOC"/>
    <property type="match status" value="1"/>
</dbReference>
<name>A0ABW4SRK3_9ACTN</name>
<feature type="domain" description="VOC" evidence="1">
    <location>
        <begin position="9"/>
        <end position="144"/>
    </location>
</feature>
<dbReference type="EMBL" id="JBHUFV010000013">
    <property type="protein sequence ID" value="MFD1931271.1"/>
    <property type="molecule type" value="Genomic_DNA"/>
</dbReference>
<comment type="caution">
    <text evidence="2">The sequence shown here is derived from an EMBL/GenBank/DDBJ whole genome shotgun (WGS) entry which is preliminary data.</text>
</comment>
<evidence type="ECO:0000313" key="3">
    <source>
        <dbReference type="Proteomes" id="UP001597368"/>
    </source>
</evidence>
<dbReference type="InterPro" id="IPR004360">
    <property type="entry name" value="Glyas_Fos-R_dOase_dom"/>
</dbReference>
<evidence type="ECO:0000313" key="2">
    <source>
        <dbReference type="EMBL" id="MFD1931271.1"/>
    </source>
</evidence>
<evidence type="ECO:0000259" key="1">
    <source>
        <dbReference type="PROSITE" id="PS51819"/>
    </source>
</evidence>
<dbReference type="InterPro" id="IPR037523">
    <property type="entry name" value="VOC_core"/>
</dbReference>
<keyword evidence="3" id="KW-1185">Reference proteome</keyword>
<dbReference type="PROSITE" id="PS51819">
    <property type="entry name" value="VOC"/>
    <property type="match status" value="1"/>
</dbReference>
<accession>A0ABW4SRK3</accession>
<gene>
    <name evidence="2" type="ORF">ACFSKW_07270</name>
</gene>
<dbReference type="Gene3D" id="3.10.180.10">
    <property type="entry name" value="2,3-Dihydroxybiphenyl 1,2-Dioxygenase, domain 1"/>
    <property type="match status" value="1"/>
</dbReference>
<dbReference type="Pfam" id="PF00903">
    <property type="entry name" value="Glyoxalase"/>
    <property type="match status" value="1"/>
</dbReference>
<dbReference type="RefSeq" id="WP_379570479.1">
    <property type="nucleotide sequence ID" value="NZ_JBHUFV010000013.1"/>
</dbReference>
<dbReference type="Proteomes" id="UP001597368">
    <property type="component" value="Unassembled WGS sequence"/>
</dbReference>
<proteinExistence type="predicted"/>
<dbReference type="InterPro" id="IPR029068">
    <property type="entry name" value="Glyas_Bleomycin-R_OHBP_Dase"/>
</dbReference>
<dbReference type="SUPFAM" id="SSF54593">
    <property type="entry name" value="Glyoxalase/Bleomycin resistance protein/Dihydroxybiphenyl dioxygenase"/>
    <property type="match status" value="1"/>
</dbReference>
<reference evidence="3" key="1">
    <citation type="journal article" date="2019" name="Int. J. Syst. Evol. Microbiol.">
        <title>The Global Catalogue of Microorganisms (GCM) 10K type strain sequencing project: providing services to taxonomists for standard genome sequencing and annotation.</title>
        <authorList>
            <consortium name="The Broad Institute Genomics Platform"/>
            <consortium name="The Broad Institute Genome Sequencing Center for Infectious Disease"/>
            <person name="Wu L."/>
            <person name="Ma J."/>
        </authorList>
    </citation>
    <scope>NUCLEOTIDE SEQUENCE [LARGE SCALE GENOMIC DNA]</scope>
    <source>
        <strain evidence="3">ICMP 6774ER</strain>
    </source>
</reference>
<protein>
    <submittedName>
        <fullName evidence="2">VOC family protein</fullName>
    </submittedName>
</protein>
<sequence length="144" mass="16393">MMVPKVIFGNHSALRVCRTERDRIRQFYRDVLGCELARELDDKDDFRMGGGFHISFLYGSGDGQEADKGVTYAAEHALSDDDFLKAIFLELKAEDVEEMRQEIVDFGVKVLEVPDPHLYFQAPGGQVFRLVGTTEDLSMYEGHR</sequence>